<dbReference type="InterPro" id="IPR016166">
    <property type="entry name" value="FAD-bd_PCMH"/>
</dbReference>
<dbReference type="Gene3D" id="3.30.465.10">
    <property type="match status" value="1"/>
</dbReference>
<sequence length="337" mass="36268">MDVTSVDEVLMCADPTAWRPGDSWLAGGTVIYSYGTDITRGAPTRLLDITGAGWQPITWHPNGDLEIAATCRIAELHALADDPRPGGTPRGDLRGLDVIPPACDAFVASWKIWNVSTVGGNVATALPAGPMISLLTAWDATALILRPDGRRHRAAVADLIVGPARTRLGYGELIRSFLVPGEALRQPHAFRRMSLTERGRSAALLIGRRTAERGLRLSVTASVPRPVVLDLLADAPPARPRPITATSVTWGVDGQVGRRRAGRPIPADAAAWRTAIDTAAASAGGWYDDIHGEPEWRRLMTHRLGDEILAELLPEATGVERARGRITGDLRIERRTA</sequence>
<gene>
    <name evidence="2" type="ORF">RS84_01495</name>
</gene>
<comment type="caution">
    <text evidence="2">The sequence shown here is derived from an EMBL/GenBank/DDBJ whole genome shotgun (WGS) entry which is preliminary data.</text>
</comment>
<dbReference type="InterPro" id="IPR002346">
    <property type="entry name" value="Mopterin_DH_FAD-bd"/>
</dbReference>
<dbReference type="InterPro" id="IPR051312">
    <property type="entry name" value="Diverse_Substr_Oxidored"/>
</dbReference>
<dbReference type="STRING" id="273678.RS84_01495"/>
<dbReference type="PROSITE" id="PS51387">
    <property type="entry name" value="FAD_PCMH"/>
    <property type="match status" value="1"/>
</dbReference>
<dbReference type="OrthoDB" id="3574189at2"/>
<dbReference type="RefSeq" id="WP_045257149.1">
    <property type="nucleotide sequence ID" value="NZ_JYJB01000008.1"/>
</dbReference>
<dbReference type="GO" id="GO:0071949">
    <property type="term" value="F:FAD binding"/>
    <property type="evidence" value="ECO:0007669"/>
    <property type="project" value="InterPro"/>
</dbReference>
<dbReference type="PANTHER" id="PTHR42659:SF9">
    <property type="entry name" value="XANTHINE DEHYDROGENASE FAD-BINDING SUBUNIT XDHB-RELATED"/>
    <property type="match status" value="1"/>
</dbReference>
<proteinExistence type="predicted"/>
<dbReference type="Pfam" id="PF00941">
    <property type="entry name" value="FAD_binding_5"/>
    <property type="match status" value="1"/>
</dbReference>
<organism evidence="2 3">
    <name type="scientific">Microbacterium hydrocarbonoxydans</name>
    <dbReference type="NCBI Taxonomy" id="273678"/>
    <lineage>
        <taxon>Bacteria</taxon>
        <taxon>Bacillati</taxon>
        <taxon>Actinomycetota</taxon>
        <taxon>Actinomycetes</taxon>
        <taxon>Micrococcales</taxon>
        <taxon>Microbacteriaceae</taxon>
        <taxon>Microbacterium</taxon>
    </lineage>
</organism>
<dbReference type="InterPro" id="IPR016169">
    <property type="entry name" value="FAD-bd_PCMH_sub2"/>
</dbReference>
<evidence type="ECO:0000313" key="3">
    <source>
        <dbReference type="Proteomes" id="UP000033900"/>
    </source>
</evidence>
<accession>A0A0M2HM99</accession>
<dbReference type="Proteomes" id="UP000033900">
    <property type="component" value="Unassembled WGS sequence"/>
</dbReference>
<keyword evidence="3" id="KW-1185">Reference proteome</keyword>
<dbReference type="SUPFAM" id="SSF56176">
    <property type="entry name" value="FAD-binding/transporter-associated domain-like"/>
    <property type="match status" value="1"/>
</dbReference>
<dbReference type="PATRIC" id="fig|273678.4.peg.1493"/>
<dbReference type="InterPro" id="IPR036318">
    <property type="entry name" value="FAD-bd_PCMH-like_sf"/>
</dbReference>
<evidence type="ECO:0000259" key="1">
    <source>
        <dbReference type="PROSITE" id="PS51387"/>
    </source>
</evidence>
<protein>
    <submittedName>
        <fullName evidence="2">FAD binding domain in molybdopterin dehydrogenase</fullName>
    </submittedName>
</protein>
<dbReference type="AlphaFoldDB" id="A0A0M2HM99"/>
<dbReference type="PANTHER" id="PTHR42659">
    <property type="entry name" value="XANTHINE DEHYDROGENASE SUBUNIT C-RELATED"/>
    <property type="match status" value="1"/>
</dbReference>
<evidence type="ECO:0000313" key="2">
    <source>
        <dbReference type="EMBL" id="KJL47867.1"/>
    </source>
</evidence>
<dbReference type="EMBL" id="JYJB01000008">
    <property type="protein sequence ID" value="KJL47867.1"/>
    <property type="molecule type" value="Genomic_DNA"/>
</dbReference>
<reference evidence="2 3" key="1">
    <citation type="submission" date="2015-02" db="EMBL/GenBank/DDBJ databases">
        <title>Draft genome sequences of ten Microbacterium spp. with emphasis on heavy metal contaminated environments.</title>
        <authorList>
            <person name="Corretto E."/>
        </authorList>
    </citation>
    <scope>NUCLEOTIDE SEQUENCE [LARGE SCALE GENOMIC DNA]</scope>
    <source>
        <strain evidence="2 3">SA35</strain>
    </source>
</reference>
<dbReference type="GO" id="GO:0016491">
    <property type="term" value="F:oxidoreductase activity"/>
    <property type="evidence" value="ECO:0007669"/>
    <property type="project" value="InterPro"/>
</dbReference>
<feature type="domain" description="FAD-binding PCMH-type" evidence="1">
    <location>
        <begin position="1"/>
        <end position="184"/>
    </location>
</feature>
<name>A0A0M2HM99_9MICO</name>